<feature type="domain" description="ABC transmembrane type-1" evidence="14">
    <location>
        <begin position="100"/>
        <end position="301"/>
    </location>
</feature>
<comment type="subcellular location">
    <subcellularLocation>
        <location evidence="1 13">Cell membrane</location>
        <topology evidence="1 13">Multi-pass membrane protein</topology>
    </subcellularLocation>
</comment>
<name>A0A916YIM1_9BACL</name>
<dbReference type="Proteomes" id="UP000612456">
    <property type="component" value="Unassembled WGS sequence"/>
</dbReference>
<comment type="subunit">
    <text evidence="11">The complex is composed of two ATP-binding proteins (NikD and NikE), two transmembrane proteins (NikB and NikC) and a solute-binding protein (NikA).</text>
</comment>
<feature type="transmembrane region" description="Helical" evidence="13">
    <location>
        <begin position="236"/>
        <end position="258"/>
    </location>
</feature>
<evidence type="ECO:0000256" key="12">
    <source>
        <dbReference type="ARBA" id="ARBA00044774"/>
    </source>
</evidence>
<dbReference type="EMBL" id="BMHP01000001">
    <property type="protein sequence ID" value="GGD46806.1"/>
    <property type="molecule type" value="Genomic_DNA"/>
</dbReference>
<evidence type="ECO:0000256" key="2">
    <source>
        <dbReference type="ARBA" id="ARBA00022448"/>
    </source>
</evidence>
<evidence type="ECO:0000256" key="7">
    <source>
        <dbReference type="ARBA" id="ARBA00023065"/>
    </source>
</evidence>
<reference evidence="15" key="1">
    <citation type="journal article" date="2014" name="Int. J. Syst. Evol. Microbiol.">
        <title>Complete genome sequence of Corynebacterium casei LMG S-19264T (=DSM 44701T), isolated from a smear-ripened cheese.</title>
        <authorList>
            <consortium name="US DOE Joint Genome Institute (JGI-PGF)"/>
            <person name="Walter F."/>
            <person name="Albersmeier A."/>
            <person name="Kalinowski J."/>
            <person name="Ruckert C."/>
        </authorList>
    </citation>
    <scope>NUCLEOTIDE SEQUENCE</scope>
    <source>
        <strain evidence="15">CGMCC 1.15178</strain>
    </source>
</reference>
<feature type="transmembrane region" description="Helical" evidence="13">
    <location>
        <begin position="102"/>
        <end position="127"/>
    </location>
</feature>
<keyword evidence="7" id="KW-0406">Ion transport</keyword>
<dbReference type="InterPro" id="IPR000515">
    <property type="entry name" value="MetI-like"/>
</dbReference>
<evidence type="ECO:0000313" key="15">
    <source>
        <dbReference type="EMBL" id="GGD46806.1"/>
    </source>
</evidence>
<evidence type="ECO:0000256" key="11">
    <source>
        <dbReference type="ARBA" id="ARBA00038669"/>
    </source>
</evidence>
<dbReference type="RefSeq" id="WP_229749961.1">
    <property type="nucleotide sequence ID" value="NZ_BMHP01000001.1"/>
</dbReference>
<feature type="transmembrane region" description="Helical" evidence="13">
    <location>
        <begin position="12"/>
        <end position="31"/>
    </location>
</feature>
<dbReference type="PROSITE" id="PS50928">
    <property type="entry name" value="ABC_TM1"/>
    <property type="match status" value="1"/>
</dbReference>
<keyword evidence="16" id="KW-1185">Reference proteome</keyword>
<evidence type="ECO:0000256" key="1">
    <source>
        <dbReference type="ARBA" id="ARBA00004651"/>
    </source>
</evidence>
<keyword evidence="5 13" id="KW-0812">Transmembrane</keyword>
<keyword evidence="2 13" id="KW-0813">Transport</keyword>
<dbReference type="Pfam" id="PF00528">
    <property type="entry name" value="BPD_transp_1"/>
    <property type="match status" value="1"/>
</dbReference>
<evidence type="ECO:0000256" key="10">
    <source>
        <dbReference type="ARBA" id="ARBA00024202"/>
    </source>
</evidence>
<reference evidence="15" key="2">
    <citation type="submission" date="2020-09" db="EMBL/GenBank/DDBJ databases">
        <authorList>
            <person name="Sun Q."/>
            <person name="Zhou Y."/>
        </authorList>
    </citation>
    <scope>NUCLEOTIDE SEQUENCE</scope>
    <source>
        <strain evidence="15">CGMCC 1.15178</strain>
    </source>
</reference>
<keyword evidence="3" id="KW-1003">Cell membrane</keyword>
<gene>
    <name evidence="15" type="primary">nikB</name>
    <name evidence="15" type="ORF">GCM10010911_00380</name>
</gene>
<dbReference type="GO" id="GO:0071916">
    <property type="term" value="F:dipeptide transmembrane transporter activity"/>
    <property type="evidence" value="ECO:0007669"/>
    <property type="project" value="TreeGrafter"/>
</dbReference>
<dbReference type="AlphaFoldDB" id="A0A916YIM1"/>
<evidence type="ECO:0000313" key="16">
    <source>
        <dbReference type="Proteomes" id="UP000612456"/>
    </source>
</evidence>
<dbReference type="InterPro" id="IPR035906">
    <property type="entry name" value="MetI-like_sf"/>
</dbReference>
<keyword evidence="4" id="KW-0533">Nickel</keyword>
<sequence>MKISLFILKRFAAMVPVLLGATFVSFLLLHLSPVDPAKAYLSASGIIPTEDTLNAVRTQLGLDRPFWSQYGHWLWQIGSLDFGTSFFSKIPVSHELAARLPITITLALSSLAIAILVSIPLGIASALHKNLLLDHICRLLAFLGASLPQFWLAYLLIYFLSVKLDWFPLQGADSWQHYVLPSFTLAFALIATYSRLLRNGLLEAREEPFVMYAKARGLGSFVLVGRHMLRHAIRPVVTAAGMNLGKLFAGTVIVEQIFAMPGMGSFFLDSVFHRDYPVIQSFVFMMAVMFVVGNLAADMIQAYLDPRLTQAARKGE</sequence>
<dbReference type="InterPro" id="IPR050045">
    <property type="entry name" value="Opp2B"/>
</dbReference>
<evidence type="ECO:0000256" key="3">
    <source>
        <dbReference type="ARBA" id="ARBA00022475"/>
    </source>
</evidence>
<comment type="similarity">
    <text evidence="10">Belongs to the binding-protein-dependent transport system permease family. OppBC subfamily.</text>
</comment>
<dbReference type="PANTHER" id="PTHR43163">
    <property type="entry name" value="DIPEPTIDE TRANSPORT SYSTEM PERMEASE PROTEIN DPPB-RELATED"/>
    <property type="match status" value="1"/>
</dbReference>
<dbReference type="PANTHER" id="PTHR43163:SF6">
    <property type="entry name" value="DIPEPTIDE TRANSPORT SYSTEM PERMEASE PROTEIN DPPB-RELATED"/>
    <property type="match status" value="1"/>
</dbReference>
<organism evidence="15 16">
    <name type="scientific">Paenibacillus nasutitermitis</name>
    <dbReference type="NCBI Taxonomy" id="1652958"/>
    <lineage>
        <taxon>Bacteria</taxon>
        <taxon>Bacillati</taxon>
        <taxon>Bacillota</taxon>
        <taxon>Bacilli</taxon>
        <taxon>Bacillales</taxon>
        <taxon>Paenibacillaceae</taxon>
        <taxon>Paenibacillus</taxon>
    </lineage>
</organism>
<dbReference type="NCBIfam" id="NF045470">
    <property type="entry name" value="Opp2B"/>
    <property type="match status" value="1"/>
</dbReference>
<evidence type="ECO:0000256" key="5">
    <source>
        <dbReference type="ARBA" id="ARBA00022692"/>
    </source>
</evidence>
<evidence type="ECO:0000259" key="14">
    <source>
        <dbReference type="PROSITE" id="PS50928"/>
    </source>
</evidence>
<feature type="transmembrane region" description="Helical" evidence="13">
    <location>
        <begin position="139"/>
        <end position="159"/>
    </location>
</feature>
<dbReference type="GO" id="GO:0015099">
    <property type="term" value="F:nickel cation transmembrane transporter activity"/>
    <property type="evidence" value="ECO:0007669"/>
    <property type="project" value="InterPro"/>
</dbReference>
<evidence type="ECO:0000256" key="6">
    <source>
        <dbReference type="ARBA" id="ARBA00022989"/>
    </source>
</evidence>
<dbReference type="Pfam" id="PF19300">
    <property type="entry name" value="BPD_transp_1_N"/>
    <property type="match status" value="1"/>
</dbReference>
<dbReference type="InterPro" id="IPR045621">
    <property type="entry name" value="BPD_transp_1_N"/>
</dbReference>
<evidence type="ECO:0000256" key="13">
    <source>
        <dbReference type="RuleBase" id="RU363032"/>
    </source>
</evidence>
<evidence type="ECO:0000256" key="4">
    <source>
        <dbReference type="ARBA" id="ARBA00022596"/>
    </source>
</evidence>
<feature type="transmembrane region" description="Helical" evidence="13">
    <location>
        <begin position="179"/>
        <end position="197"/>
    </location>
</feature>
<dbReference type="CDD" id="cd06261">
    <property type="entry name" value="TM_PBP2"/>
    <property type="match status" value="1"/>
</dbReference>
<keyword evidence="6 13" id="KW-1133">Transmembrane helix</keyword>
<evidence type="ECO:0000256" key="9">
    <source>
        <dbReference type="ARBA" id="ARBA00023136"/>
    </source>
</evidence>
<comment type="caution">
    <text evidence="15">The sequence shown here is derived from an EMBL/GenBank/DDBJ whole genome shotgun (WGS) entry which is preliminary data.</text>
</comment>
<dbReference type="GO" id="GO:0005886">
    <property type="term" value="C:plasma membrane"/>
    <property type="evidence" value="ECO:0007669"/>
    <property type="project" value="UniProtKB-SubCell"/>
</dbReference>
<dbReference type="SUPFAM" id="SSF161098">
    <property type="entry name" value="MetI-like"/>
    <property type="match status" value="1"/>
</dbReference>
<proteinExistence type="inferred from homology"/>
<keyword evidence="9 13" id="KW-0472">Membrane</keyword>
<dbReference type="Gene3D" id="1.10.3720.10">
    <property type="entry name" value="MetI-like"/>
    <property type="match status" value="1"/>
</dbReference>
<protein>
    <recommendedName>
        <fullName evidence="12">Nickel import system permease protein NikB</fullName>
    </recommendedName>
</protein>
<accession>A0A916YIM1</accession>
<keyword evidence="8" id="KW-0921">Nickel transport</keyword>
<evidence type="ECO:0000256" key="8">
    <source>
        <dbReference type="ARBA" id="ARBA00023112"/>
    </source>
</evidence>
<feature type="transmembrane region" description="Helical" evidence="13">
    <location>
        <begin position="278"/>
        <end position="297"/>
    </location>
</feature>